<evidence type="ECO:0000313" key="2">
    <source>
        <dbReference type="Proteomes" id="UP001230685"/>
    </source>
</evidence>
<protein>
    <submittedName>
        <fullName evidence="1">Uncharacterized protein</fullName>
    </submittedName>
</protein>
<accession>A0ABT9EHW7</accession>
<dbReference type="RefSeq" id="WP_305172122.1">
    <property type="nucleotide sequence ID" value="NZ_JAUUDS010000001.1"/>
</dbReference>
<organism evidence="1 2">
    <name type="scientific">Sphingomonas aurea</name>
    <dbReference type="NCBI Taxonomy" id="3063994"/>
    <lineage>
        <taxon>Bacteria</taxon>
        <taxon>Pseudomonadati</taxon>
        <taxon>Pseudomonadota</taxon>
        <taxon>Alphaproteobacteria</taxon>
        <taxon>Sphingomonadales</taxon>
        <taxon>Sphingomonadaceae</taxon>
        <taxon>Sphingomonas</taxon>
    </lineage>
</organism>
<dbReference type="EMBL" id="JAUUDS010000001">
    <property type="protein sequence ID" value="MDP1026565.1"/>
    <property type="molecule type" value="Genomic_DNA"/>
</dbReference>
<dbReference type="Proteomes" id="UP001230685">
    <property type="component" value="Unassembled WGS sequence"/>
</dbReference>
<evidence type="ECO:0000313" key="1">
    <source>
        <dbReference type="EMBL" id="MDP1026565.1"/>
    </source>
</evidence>
<proteinExistence type="predicted"/>
<comment type="caution">
    <text evidence="1">The sequence shown here is derived from an EMBL/GenBank/DDBJ whole genome shotgun (WGS) entry which is preliminary data.</text>
</comment>
<name>A0ABT9EHW7_9SPHN</name>
<gene>
    <name evidence="1" type="ORF">Q5H91_05030</name>
</gene>
<reference evidence="1 2" key="1">
    <citation type="submission" date="2023-07" db="EMBL/GenBank/DDBJ databases">
        <authorList>
            <person name="Kim M.K."/>
        </authorList>
    </citation>
    <scope>NUCLEOTIDE SEQUENCE [LARGE SCALE GENOMIC DNA]</scope>
    <source>
        <strain evidence="1 2">KR1UV-12</strain>
    </source>
</reference>
<sequence>MTTMQPESSPGVAVAEDGLVLLDGPDGVALSMTPDAAEVTGQRLIEAAAAARRQRDGGE</sequence>
<keyword evidence="2" id="KW-1185">Reference proteome</keyword>